<proteinExistence type="predicted"/>
<feature type="transmembrane region" description="Helical" evidence="2">
    <location>
        <begin position="144"/>
        <end position="168"/>
    </location>
</feature>
<feature type="transmembrane region" description="Helical" evidence="2">
    <location>
        <begin position="103"/>
        <end position="124"/>
    </location>
</feature>
<gene>
    <name evidence="3" type="ORF">GCK32_000444</name>
</gene>
<evidence type="ECO:0000313" key="3">
    <source>
        <dbReference type="EMBL" id="KAK5978163.1"/>
    </source>
</evidence>
<feature type="transmembrane region" description="Helical" evidence="2">
    <location>
        <begin position="6"/>
        <end position="27"/>
    </location>
</feature>
<feature type="compositionally biased region" description="Low complexity" evidence="1">
    <location>
        <begin position="317"/>
        <end position="328"/>
    </location>
</feature>
<evidence type="ECO:0000313" key="4">
    <source>
        <dbReference type="Proteomes" id="UP001331761"/>
    </source>
</evidence>
<feature type="transmembrane region" description="Helical" evidence="2">
    <location>
        <begin position="74"/>
        <end position="96"/>
    </location>
</feature>
<feature type="region of interest" description="Disordered" evidence="1">
    <location>
        <begin position="261"/>
        <end position="340"/>
    </location>
</feature>
<comment type="caution">
    <text evidence="3">The sequence shown here is derived from an EMBL/GenBank/DDBJ whole genome shotgun (WGS) entry which is preliminary data.</text>
</comment>
<organism evidence="3 4">
    <name type="scientific">Trichostrongylus colubriformis</name>
    <name type="common">Black scour worm</name>
    <dbReference type="NCBI Taxonomy" id="6319"/>
    <lineage>
        <taxon>Eukaryota</taxon>
        <taxon>Metazoa</taxon>
        <taxon>Ecdysozoa</taxon>
        <taxon>Nematoda</taxon>
        <taxon>Chromadorea</taxon>
        <taxon>Rhabditida</taxon>
        <taxon>Rhabditina</taxon>
        <taxon>Rhabditomorpha</taxon>
        <taxon>Strongyloidea</taxon>
        <taxon>Trichostrongylidae</taxon>
        <taxon>Trichostrongylus</taxon>
    </lineage>
</organism>
<name>A0AAN8G0B8_TRICO</name>
<reference evidence="3 4" key="1">
    <citation type="submission" date="2019-10" db="EMBL/GenBank/DDBJ databases">
        <title>Assembly and Annotation for the nematode Trichostrongylus colubriformis.</title>
        <authorList>
            <person name="Martin J."/>
        </authorList>
    </citation>
    <scope>NUCLEOTIDE SEQUENCE [LARGE SCALE GENOMIC DNA]</scope>
    <source>
        <strain evidence="3">G859</strain>
        <tissue evidence="3">Whole worm</tissue>
    </source>
</reference>
<dbReference type="Proteomes" id="UP001331761">
    <property type="component" value="Unassembled WGS sequence"/>
</dbReference>
<accession>A0AAN8G0B8</accession>
<keyword evidence="2" id="KW-1133">Transmembrane helix</keyword>
<feature type="transmembrane region" description="Helical" evidence="2">
    <location>
        <begin position="221"/>
        <end position="250"/>
    </location>
</feature>
<sequence length="402" mass="44043">MTSVTYICAQSLCALSMLLKVQLLFLYRRLSNQQRNIHFNLLLISSLCFAAVTLFLSFDGLISYDPLRCTSTPTIVLFVICHYFNDASLIGYGVAFFPICKPLFIVIGTVIGAFFCATAELLLAHSTVPILLPCDSSQISSEEVNLGTITIQLLLFVVLVLLLVAVIMHERDVPDEANEVKRVNSGYHCVVSILVIGGLSSTTILTLLISNHGTNIDLVNYSSLTIIYSIEGCLIPFLAVLTCPVAKALFRSSLRTMKKKAQVSTAPGPQQQMYCSMHLRSRRKRDKDSKIQDSSEGHQPSTPPPKTLENEQRGQVPRTRLSPLTLPPDAVQEGQQENENPVISNNVKVCLSSSALSVESQQLEEQGTVAVVQLSPTQSAEVIQERQQHQVAESAATYSSNG</sequence>
<feature type="compositionally biased region" description="Basic and acidic residues" evidence="1">
    <location>
        <begin position="286"/>
        <end position="296"/>
    </location>
</feature>
<feature type="transmembrane region" description="Helical" evidence="2">
    <location>
        <begin position="39"/>
        <end position="62"/>
    </location>
</feature>
<feature type="compositionally biased region" description="Polar residues" evidence="1">
    <location>
        <begin position="262"/>
        <end position="274"/>
    </location>
</feature>
<keyword evidence="2" id="KW-0472">Membrane</keyword>
<keyword evidence="4" id="KW-1185">Reference proteome</keyword>
<keyword evidence="2" id="KW-0812">Transmembrane</keyword>
<dbReference type="EMBL" id="WIXE01009766">
    <property type="protein sequence ID" value="KAK5978163.1"/>
    <property type="molecule type" value="Genomic_DNA"/>
</dbReference>
<dbReference type="AlphaFoldDB" id="A0AAN8G0B8"/>
<feature type="transmembrane region" description="Helical" evidence="2">
    <location>
        <begin position="189"/>
        <end position="209"/>
    </location>
</feature>
<evidence type="ECO:0000256" key="2">
    <source>
        <dbReference type="SAM" id="Phobius"/>
    </source>
</evidence>
<evidence type="ECO:0000256" key="1">
    <source>
        <dbReference type="SAM" id="MobiDB-lite"/>
    </source>
</evidence>
<protein>
    <submittedName>
        <fullName evidence="3">Uncharacterized protein</fullName>
    </submittedName>
</protein>